<dbReference type="PANTHER" id="PTHR28020">
    <property type="entry name" value="YAP1-BINDING PROTEIN 1-RELATED"/>
    <property type="match status" value="1"/>
</dbReference>
<dbReference type="OMA" id="MQLQPED"/>
<dbReference type="OrthoDB" id="5396786at2759"/>
<evidence type="ECO:0000313" key="2">
    <source>
        <dbReference type="EMBL" id="UJO14544.1"/>
    </source>
</evidence>
<keyword evidence="3" id="KW-1185">Reference proteome</keyword>
<dbReference type="GeneID" id="71983684"/>
<dbReference type="RefSeq" id="XP_047758910.1">
    <property type="nucleotide sequence ID" value="XM_047902954.1"/>
</dbReference>
<dbReference type="PANTHER" id="PTHR28020:SF1">
    <property type="entry name" value="YAP1-BINDING PROTEIN 1-RELATED"/>
    <property type="match status" value="1"/>
</dbReference>
<feature type="region of interest" description="Disordered" evidence="1">
    <location>
        <begin position="95"/>
        <end position="137"/>
    </location>
</feature>
<protein>
    <recommendedName>
        <fullName evidence="4">DUF1760-domain-containing protein</fullName>
    </recommendedName>
</protein>
<name>A0A9Q8LC68_PASFU</name>
<reference evidence="2" key="1">
    <citation type="submission" date="2021-12" db="EMBL/GenBank/DDBJ databases">
        <authorList>
            <person name="Zaccaron A."/>
            <person name="Stergiopoulos I."/>
        </authorList>
    </citation>
    <scope>NUCLEOTIDE SEQUENCE</scope>
    <source>
        <strain evidence="2">Race5_Kim</strain>
    </source>
</reference>
<evidence type="ECO:0000256" key="1">
    <source>
        <dbReference type="SAM" id="MobiDB-lite"/>
    </source>
</evidence>
<dbReference type="EMBL" id="CP090164">
    <property type="protein sequence ID" value="UJO14544.1"/>
    <property type="molecule type" value="Genomic_DNA"/>
</dbReference>
<dbReference type="Proteomes" id="UP000756132">
    <property type="component" value="Chromosome 2"/>
</dbReference>
<evidence type="ECO:0008006" key="4">
    <source>
        <dbReference type="Google" id="ProtNLM"/>
    </source>
</evidence>
<dbReference type="AlphaFoldDB" id="A0A9Q8LC68"/>
<feature type="compositionally biased region" description="Acidic residues" evidence="1">
    <location>
        <begin position="95"/>
        <end position="112"/>
    </location>
</feature>
<dbReference type="Pfam" id="PF08568">
    <property type="entry name" value="Kinetochor_Ybp2"/>
    <property type="match status" value="1"/>
</dbReference>
<evidence type="ECO:0000313" key="3">
    <source>
        <dbReference type="Proteomes" id="UP000756132"/>
    </source>
</evidence>
<dbReference type="InterPro" id="IPR040347">
    <property type="entry name" value="YBP1/2"/>
</dbReference>
<dbReference type="GO" id="GO:0005737">
    <property type="term" value="C:cytoplasm"/>
    <property type="evidence" value="ECO:0007669"/>
    <property type="project" value="TreeGrafter"/>
</dbReference>
<organism evidence="2 3">
    <name type="scientific">Passalora fulva</name>
    <name type="common">Tomato leaf mold</name>
    <name type="synonym">Cladosporium fulvum</name>
    <dbReference type="NCBI Taxonomy" id="5499"/>
    <lineage>
        <taxon>Eukaryota</taxon>
        <taxon>Fungi</taxon>
        <taxon>Dikarya</taxon>
        <taxon>Ascomycota</taxon>
        <taxon>Pezizomycotina</taxon>
        <taxon>Dothideomycetes</taxon>
        <taxon>Dothideomycetidae</taxon>
        <taxon>Mycosphaerellales</taxon>
        <taxon>Mycosphaerellaceae</taxon>
        <taxon>Fulvia</taxon>
    </lineage>
</organism>
<gene>
    <name evidence="2" type="ORF">CLAFUR5_03806</name>
</gene>
<sequence length="683" mass="75048">MAEDDNPLIKALPPASDYYTYLTIIEYNLTPENLPVLHKVLQDEQLTTNIGWDLVHLLVPLLPESEECLKDIARLGNPREVILKVTESLRLIEYDGIEEDEPQSDEGEDGSADEIRSKADNTTYPLKTAATTAGGSPAAMVEVPPPLPLPVNQFVALLSMLAVLHPRIKTKYPTRFLSATLQAILASFSNAPAGKHREEMVVAIVKTVKSVTGIQRPTLPSRKSSGMLPSSVARGSAPAADPEGSAVSDKSLEESEMQTKLLQAFVTHVLEEYMLNFSSYDGVPGMAWCSRIMEKVHPERSIPDAATFKDRFANEERLHRRIDAVGQLANLAQDLHITDEQLLEAAITVEKSAEGDAGDEIEPPANAKDIPLSRLGSLMLYAAREVSTILYDRPRASSPAFELFPDHQELLKHCLAPADMGTGQLGTEPEALIDAMLSLGLVCLERDDVGDPGTDEQFNEYLQVIALLSSNCPNPNLRGHAHYLTTTVLRSQPDEQVRLSFIRDTLEHCPFENLKVSAVGWIKGETIEASPPTPIAGHSHPHENENSNVTTTSIFAKPLALDSLAPYLFPSLHADLLTAPIRDAWMTFQTNISFYLASLNFLYLLLQAKHIHGSLDVQDLWTNNDVAGSFLQPLRDAKKRFLQEMESGCALRDEKSPEAVAELGLLEETVERVTRAVVGLNQG</sequence>
<dbReference type="InterPro" id="IPR013877">
    <property type="entry name" value="YAP-bd/ALF4/Glomulin"/>
</dbReference>
<dbReference type="GO" id="GO:0034599">
    <property type="term" value="P:cellular response to oxidative stress"/>
    <property type="evidence" value="ECO:0007669"/>
    <property type="project" value="InterPro"/>
</dbReference>
<accession>A0A9Q8LC68</accession>
<proteinExistence type="predicted"/>
<dbReference type="KEGG" id="ffu:CLAFUR5_03806"/>
<feature type="region of interest" description="Disordered" evidence="1">
    <location>
        <begin position="215"/>
        <end position="252"/>
    </location>
</feature>
<reference evidence="2" key="2">
    <citation type="journal article" date="2022" name="Microb. Genom.">
        <title>A chromosome-scale genome assembly of the tomato pathogen Cladosporium fulvum reveals a compartmentalized genome architecture and the presence of a dispensable chromosome.</title>
        <authorList>
            <person name="Zaccaron A.Z."/>
            <person name="Chen L.H."/>
            <person name="Samaras A."/>
            <person name="Stergiopoulos I."/>
        </authorList>
    </citation>
    <scope>NUCLEOTIDE SEQUENCE</scope>
    <source>
        <strain evidence="2">Race5_Kim</strain>
    </source>
</reference>